<dbReference type="GO" id="GO:0000993">
    <property type="term" value="F:RNA polymerase II complex binding"/>
    <property type="evidence" value="ECO:0007669"/>
    <property type="project" value="TreeGrafter"/>
</dbReference>
<evidence type="ECO:0000256" key="4">
    <source>
        <dbReference type="ARBA" id="ARBA00022723"/>
    </source>
</evidence>
<evidence type="ECO:0000256" key="9">
    <source>
        <dbReference type="ARBA" id="ARBA00023242"/>
    </source>
</evidence>
<evidence type="ECO:0000256" key="7">
    <source>
        <dbReference type="ARBA" id="ARBA00023015"/>
    </source>
</evidence>
<keyword evidence="9 10" id="KW-0539">Nucleus</keyword>
<dbReference type="PANTHER" id="PTHR20934">
    <property type="entry name" value="TRANSCRIPTION ELONGATION FACTOR 1 HOMOLOG"/>
    <property type="match status" value="1"/>
</dbReference>
<evidence type="ECO:0000256" key="6">
    <source>
        <dbReference type="ARBA" id="ARBA00022833"/>
    </source>
</evidence>
<keyword evidence="6 10" id="KW-0862">Zinc</keyword>
<protein>
    <recommendedName>
        <fullName evidence="10">Transcription elongation factor 1 homolog</fullName>
    </recommendedName>
</protein>
<comment type="subcellular location">
    <subcellularLocation>
        <location evidence="2 10">Nucleus</location>
    </subcellularLocation>
</comment>
<keyword evidence="13" id="KW-1185">Reference proteome</keyword>
<feature type="region of interest" description="Disordered" evidence="11">
    <location>
        <begin position="85"/>
        <end position="145"/>
    </location>
</feature>
<proteinExistence type="inferred from homology"/>
<keyword evidence="5 10" id="KW-0863">Zinc-finger</keyword>
<dbReference type="GO" id="GO:0006368">
    <property type="term" value="P:transcription elongation by RNA polymerase II"/>
    <property type="evidence" value="ECO:0007669"/>
    <property type="project" value="TreeGrafter"/>
</dbReference>
<accession>A0A427XCP9</accession>
<evidence type="ECO:0000256" key="5">
    <source>
        <dbReference type="ARBA" id="ARBA00022771"/>
    </source>
</evidence>
<reference evidence="12 13" key="1">
    <citation type="submission" date="2018-11" db="EMBL/GenBank/DDBJ databases">
        <title>Genome sequence of Apiotrichum porosum DSM 27194.</title>
        <authorList>
            <person name="Aliyu H."/>
            <person name="Gorte O."/>
            <person name="Ochsenreither K."/>
        </authorList>
    </citation>
    <scope>NUCLEOTIDE SEQUENCE [LARGE SCALE GENOMIC DNA]</scope>
    <source>
        <strain evidence="12 13">DSM 27194</strain>
    </source>
</reference>
<evidence type="ECO:0000256" key="2">
    <source>
        <dbReference type="ARBA" id="ARBA00004123"/>
    </source>
</evidence>
<evidence type="ECO:0000256" key="8">
    <source>
        <dbReference type="ARBA" id="ARBA00023163"/>
    </source>
</evidence>
<dbReference type="PANTHER" id="PTHR20934:SF0">
    <property type="entry name" value="TRANSCRIPTION ELONGATION FACTOR 1 HOMOLOG"/>
    <property type="match status" value="1"/>
</dbReference>
<dbReference type="SUPFAM" id="SSF57783">
    <property type="entry name" value="Zinc beta-ribbon"/>
    <property type="match status" value="1"/>
</dbReference>
<dbReference type="AlphaFoldDB" id="A0A427XCP9"/>
<evidence type="ECO:0000313" key="12">
    <source>
        <dbReference type="EMBL" id="RSH76670.1"/>
    </source>
</evidence>
<dbReference type="GO" id="GO:0008270">
    <property type="term" value="F:zinc ion binding"/>
    <property type="evidence" value="ECO:0007669"/>
    <property type="project" value="UniProtKB-KW"/>
</dbReference>
<dbReference type="InterPro" id="IPR038567">
    <property type="entry name" value="T_Elf1_sf"/>
</dbReference>
<dbReference type="EMBL" id="RSCE01000022">
    <property type="protein sequence ID" value="RSH76670.1"/>
    <property type="molecule type" value="Genomic_DNA"/>
</dbReference>
<dbReference type="FunFam" id="2.20.25.190:FF:000001">
    <property type="entry name" value="Transcription elongation factor 1 homolog"/>
    <property type="match status" value="1"/>
</dbReference>
<dbReference type="Proteomes" id="UP000279236">
    <property type="component" value="Unassembled WGS sequence"/>
</dbReference>
<dbReference type="GO" id="GO:0008023">
    <property type="term" value="C:transcription elongation factor complex"/>
    <property type="evidence" value="ECO:0007669"/>
    <property type="project" value="TreeGrafter"/>
</dbReference>
<sequence>MGKRKSSKKPVARRQNEPLSTTFKCLFCHHEKSVSCKIDRQSMFGHLNCKVCGQKFTSPINNLSVAVDVYCDWVDACEEVRIKQPKKVVKPPPRRSASPEARRPSKRQSARDAYDDEDDDDDDDDFDHRRPHKVSRDYDDDDDDE</sequence>
<dbReference type="Pfam" id="PF05129">
    <property type="entry name" value="Zn_ribbon_Elf1"/>
    <property type="match status" value="1"/>
</dbReference>
<keyword evidence="7 10" id="KW-0805">Transcription regulation</keyword>
<organism evidence="12 13">
    <name type="scientific">Apiotrichum porosum</name>
    <dbReference type="NCBI Taxonomy" id="105984"/>
    <lineage>
        <taxon>Eukaryota</taxon>
        <taxon>Fungi</taxon>
        <taxon>Dikarya</taxon>
        <taxon>Basidiomycota</taxon>
        <taxon>Agaricomycotina</taxon>
        <taxon>Tremellomycetes</taxon>
        <taxon>Trichosporonales</taxon>
        <taxon>Trichosporonaceae</taxon>
        <taxon>Apiotrichum</taxon>
    </lineage>
</organism>
<dbReference type="Gene3D" id="2.20.25.190">
    <property type="match status" value="1"/>
</dbReference>
<dbReference type="RefSeq" id="XP_028471817.1">
    <property type="nucleotide sequence ID" value="XM_028620942.1"/>
</dbReference>
<evidence type="ECO:0000256" key="10">
    <source>
        <dbReference type="RuleBase" id="RU364033"/>
    </source>
</evidence>
<evidence type="ECO:0000256" key="3">
    <source>
        <dbReference type="ARBA" id="ARBA00009730"/>
    </source>
</evidence>
<dbReference type="STRING" id="105984.A0A427XCP9"/>
<evidence type="ECO:0000313" key="13">
    <source>
        <dbReference type="Proteomes" id="UP000279236"/>
    </source>
</evidence>
<evidence type="ECO:0000256" key="11">
    <source>
        <dbReference type="SAM" id="MobiDB-lite"/>
    </source>
</evidence>
<gene>
    <name evidence="12" type="ORF">EHS24_005417</name>
</gene>
<comment type="similarity">
    <text evidence="3 10">Belongs to the ELOF1 family.</text>
</comment>
<keyword evidence="4 10" id="KW-0479">Metal-binding</keyword>
<name>A0A427XCP9_9TREE</name>
<dbReference type="OrthoDB" id="445983at2759"/>
<dbReference type="GeneID" id="39589960"/>
<feature type="compositionally biased region" description="Acidic residues" evidence="11">
    <location>
        <begin position="114"/>
        <end position="125"/>
    </location>
</feature>
<comment type="function">
    <text evidence="1 10">Transcription elongation factor implicated in the maintenance of proper chromatin structure in actively transcribed regions.</text>
</comment>
<comment type="caution">
    <text evidence="12">The sequence shown here is derived from an EMBL/GenBank/DDBJ whole genome shotgun (WGS) entry which is preliminary data.</text>
</comment>
<dbReference type="InterPro" id="IPR007808">
    <property type="entry name" value="Elf1"/>
</dbReference>
<keyword evidence="8 10" id="KW-0804">Transcription</keyword>
<evidence type="ECO:0000256" key="1">
    <source>
        <dbReference type="ARBA" id="ARBA00003357"/>
    </source>
</evidence>